<feature type="binding site" evidence="8">
    <location>
        <position position="98"/>
    </location>
    <ligand>
        <name>Na(+)</name>
        <dbReference type="ChEBI" id="CHEBI:29101"/>
        <label>1</label>
    </ligand>
</feature>
<feature type="transmembrane region" description="Helical" evidence="10">
    <location>
        <begin position="89"/>
        <end position="107"/>
    </location>
</feature>
<dbReference type="EnsemblMetazoa" id="tetur16g01460.1">
    <property type="protein sequence ID" value="tetur16g01460.1"/>
    <property type="gene ID" value="tetur16g01460"/>
</dbReference>
<dbReference type="InterPro" id="IPR000175">
    <property type="entry name" value="Na/ntran_symport"/>
</dbReference>
<keyword evidence="8" id="KW-0915">Sodium</keyword>
<feature type="binding site" evidence="8">
    <location>
        <position position="102"/>
    </location>
    <ligand>
        <name>Na(+)</name>
        <dbReference type="ChEBI" id="CHEBI:29101"/>
        <label>1</label>
    </ligand>
</feature>
<keyword evidence="4 9" id="KW-0812">Transmembrane</keyword>
<name>T1KNM0_TETUR</name>
<dbReference type="PANTHER" id="PTHR11616:SF182">
    <property type="entry name" value="TRANSPORTER"/>
    <property type="match status" value="1"/>
</dbReference>
<keyword evidence="6 10" id="KW-1133">Transmembrane helix</keyword>
<keyword evidence="3 9" id="KW-0813">Transport</keyword>
<keyword evidence="7 10" id="KW-0472">Membrane</keyword>
<dbReference type="GO" id="GO:0005886">
    <property type="term" value="C:plasma membrane"/>
    <property type="evidence" value="ECO:0007669"/>
    <property type="project" value="TreeGrafter"/>
</dbReference>
<dbReference type="PROSITE" id="PS50267">
    <property type="entry name" value="NA_NEUROTRAN_SYMP_3"/>
    <property type="match status" value="1"/>
</dbReference>
<evidence type="ECO:0000256" key="5">
    <source>
        <dbReference type="ARBA" id="ARBA00022847"/>
    </source>
</evidence>
<evidence type="ECO:0000313" key="11">
    <source>
        <dbReference type="EnsemblMetazoa" id="tetur16g01460.1"/>
    </source>
</evidence>
<dbReference type="GO" id="GO:0046872">
    <property type="term" value="F:metal ion binding"/>
    <property type="evidence" value="ECO:0007669"/>
    <property type="project" value="UniProtKB-KW"/>
</dbReference>
<accession>T1KNM0</accession>
<evidence type="ECO:0000256" key="1">
    <source>
        <dbReference type="ARBA" id="ARBA00004141"/>
    </source>
</evidence>
<evidence type="ECO:0000313" key="12">
    <source>
        <dbReference type="Proteomes" id="UP000015104"/>
    </source>
</evidence>
<dbReference type="eggNOG" id="KOG3659">
    <property type="taxonomic scope" value="Eukaryota"/>
</dbReference>
<dbReference type="AlphaFoldDB" id="T1KNM0"/>
<feature type="transmembrane region" description="Helical" evidence="10">
    <location>
        <begin position="161"/>
        <end position="189"/>
    </location>
</feature>
<dbReference type="SUPFAM" id="SSF161070">
    <property type="entry name" value="SNF-like"/>
    <property type="match status" value="1"/>
</dbReference>
<dbReference type="Pfam" id="PF00209">
    <property type="entry name" value="SNF"/>
    <property type="match status" value="1"/>
</dbReference>
<evidence type="ECO:0000256" key="6">
    <source>
        <dbReference type="ARBA" id="ARBA00022989"/>
    </source>
</evidence>
<comment type="similarity">
    <text evidence="2 9">Belongs to the sodium:neurotransmitter symporter (SNF) (TC 2.A.22) family.</text>
</comment>
<keyword evidence="5 9" id="KW-0769">Symport</keyword>
<evidence type="ECO:0000256" key="8">
    <source>
        <dbReference type="PIRSR" id="PIRSR600175-1"/>
    </source>
</evidence>
<evidence type="ECO:0000256" key="4">
    <source>
        <dbReference type="ARBA" id="ARBA00022692"/>
    </source>
</evidence>
<dbReference type="PROSITE" id="PS00610">
    <property type="entry name" value="NA_NEUROTRAN_SYMP_1"/>
    <property type="match status" value="1"/>
</dbReference>
<dbReference type="PRINTS" id="PR00176">
    <property type="entry name" value="NANEUSMPORT"/>
</dbReference>
<dbReference type="PANTHER" id="PTHR11616">
    <property type="entry name" value="SODIUM/CHLORIDE DEPENDENT TRANSPORTER"/>
    <property type="match status" value="1"/>
</dbReference>
<feature type="binding site" evidence="8">
    <location>
        <position position="97"/>
    </location>
    <ligand>
        <name>Na(+)</name>
        <dbReference type="ChEBI" id="CHEBI:29101"/>
        <label>1</label>
    </ligand>
</feature>
<dbReference type="Proteomes" id="UP000015104">
    <property type="component" value="Unassembled WGS sequence"/>
</dbReference>
<keyword evidence="8" id="KW-0479">Metal-binding</keyword>
<feature type="transmembrane region" description="Helical" evidence="10">
    <location>
        <begin position="119"/>
        <end position="140"/>
    </location>
</feature>
<evidence type="ECO:0000256" key="10">
    <source>
        <dbReference type="SAM" id="Phobius"/>
    </source>
</evidence>
<dbReference type="GO" id="GO:0015293">
    <property type="term" value="F:symporter activity"/>
    <property type="evidence" value="ECO:0007669"/>
    <property type="project" value="UniProtKB-KW"/>
</dbReference>
<organism evidence="11 12">
    <name type="scientific">Tetranychus urticae</name>
    <name type="common">Two-spotted spider mite</name>
    <dbReference type="NCBI Taxonomy" id="32264"/>
    <lineage>
        <taxon>Eukaryota</taxon>
        <taxon>Metazoa</taxon>
        <taxon>Ecdysozoa</taxon>
        <taxon>Arthropoda</taxon>
        <taxon>Chelicerata</taxon>
        <taxon>Arachnida</taxon>
        <taxon>Acari</taxon>
        <taxon>Acariformes</taxon>
        <taxon>Trombidiformes</taxon>
        <taxon>Prostigmata</taxon>
        <taxon>Eleutherengona</taxon>
        <taxon>Raphignathae</taxon>
        <taxon>Tetranychoidea</taxon>
        <taxon>Tetranychidae</taxon>
        <taxon>Tetranychus</taxon>
    </lineage>
</organism>
<keyword evidence="12" id="KW-1185">Reference proteome</keyword>
<reference evidence="12" key="1">
    <citation type="submission" date="2011-08" db="EMBL/GenBank/DDBJ databases">
        <authorList>
            <person name="Rombauts S."/>
        </authorList>
    </citation>
    <scope>NUCLEOTIDE SEQUENCE</scope>
    <source>
        <strain evidence="12">London</strain>
    </source>
</reference>
<evidence type="ECO:0000256" key="3">
    <source>
        <dbReference type="ARBA" id="ARBA00022448"/>
    </source>
</evidence>
<feature type="binding site" evidence="8">
    <location>
        <position position="95"/>
    </location>
    <ligand>
        <name>Na(+)</name>
        <dbReference type="ChEBI" id="CHEBI:29101"/>
        <label>1</label>
    </ligand>
</feature>
<dbReference type="GO" id="GO:0035725">
    <property type="term" value="P:sodium ion transmembrane transport"/>
    <property type="evidence" value="ECO:0007669"/>
    <property type="project" value="TreeGrafter"/>
</dbReference>
<sequence>MQNIMRKQLSESELPVGERLELKELKDRLVKENGRAQLYGTSNLAFNDEVSPLGSETTEKLTLDMVTADDKAFRDCEDGRESWDNKLQFMLATIGYAVGLGNVWRFPYLAQKNGGGAFLIPYFIMLAIMGIPVFYLELAVGQRLRKGAIGAWNLISSYMGGIGIASAVVSFNVALYYNTIIAWCIYYLLNSFESPLPWTDCPKDNYPNGTYVNNSECENR</sequence>
<dbReference type="HOGENOM" id="CLU_1090792_0_0_1"/>
<dbReference type="InterPro" id="IPR037272">
    <property type="entry name" value="SNS_sf"/>
</dbReference>
<dbReference type="EMBL" id="CAEY01000277">
    <property type="status" value="NOT_ANNOTATED_CDS"/>
    <property type="molecule type" value="Genomic_DNA"/>
</dbReference>
<proteinExistence type="inferred from homology"/>
<evidence type="ECO:0000256" key="2">
    <source>
        <dbReference type="ARBA" id="ARBA00006459"/>
    </source>
</evidence>
<reference evidence="11" key="2">
    <citation type="submission" date="2015-06" db="UniProtKB">
        <authorList>
            <consortium name="EnsemblMetazoa"/>
        </authorList>
    </citation>
    <scope>IDENTIFICATION</scope>
</reference>
<comment type="subcellular location">
    <subcellularLocation>
        <location evidence="1">Membrane</location>
        <topology evidence="1">Multi-pass membrane protein</topology>
    </subcellularLocation>
</comment>
<protein>
    <recommendedName>
        <fullName evidence="9">Transporter</fullName>
    </recommendedName>
</protein>
<evidence type="ECO:0000256" key="7">
    <source>
        <dbReference type="ARBA" id="ARBA00023136"/>
    </source>
</evidence>
<evidence type="ECO:0000256" key="9">
    <source>
        <dbReference type="RuleBase" id="RU003732"/>
    </source>
</evidence>
<dbReference type="GO" id="GO:0006865">
    <property type="term" value="P:amino acid transport"/>
    <property type="evidence" value="ECO:0007669"/>
    <property type="project" value="TreeGrafter"/>
</dbReference>